<dbReference type="Proteomes" id="UP000051908">
    <property type="component" value="Unassembled WGS sequence"/>
</dbReference>
<comment type="caution">
    <text evidence="1">The sequence shown here is derived from an EMBL/GenBank/DDBJ whole genome shotgun (WGS) entry which is preliminary data.</text>
</comment>
<protein>
    <recommendedName>
        <fullName evidence="3">Toxin-antitoxin system, toxin component, MazF family protein</fullName>
    </recommendedName>
</protein>
<organism evidence="1 2">
    <name type="scientific">Companilactobacillus paralimentarius DSM 13238 = JCM 10415</name>
    <dbReference type="NCBI Taxonomy" id="1122151"/>
    <lineage>
        <taxon>Bacteria</taxon>
        <taxon>Bacillati</taxon>
        <taxon>Bacillota</taxon>
        <taxon>Bacilli</taxon>
        <taxon>Lactobacillales</taxon>
        <taxon>Lactobacillaceae</taxon>
        <taxon>Companilactobacillus</taxon>
    </lineage>
</organism>
<proteinExistence type="predicted"/>
<dbReference type="SUPFAM" id="SSF50118">
    <property type="entry name" value="Cell growth inhibitor/plasmid maintenance toxic component"/>
    <property type="match status" value="1"/>
</dbReference>
<reference evidence="1 2" key="1">
    <citation type="journal article" date="2015" name="Genome Announc.">
        <title>Expanding the biotechnology potential of lactobacilli through comparative genomics of 213 strains and associated genera.</title>
        <authorList>
            <person name="Sun Z."/>
            <person name="Harris H.M."/>
            <person name="McCann A."/>
            <person name="Guo C."/>
            <person name="Argimon S."/>
            <person name="Zhang W."/>
            <person name="Yang X."/>
            <person name="Jeffery I.B."/>
            <person name="Cooney J.C."/>
            <person name="Kagawa T.F."/>
            <person name="Liu W."/>
            <person name="Song Y."/>
            <person name="Salvetti E."/>
            <person name="Wrobel A."/>
            <person name="Rasinkangas P."/>
            <person name="Parkhill J."/>
            <person name="Rea M.C."/>
            <person name="O'Sullivan O."/>
            <person name="Ritari J."/>
            <person name="Douillard F.P."/>
            <person name="Paul Ross R."/>
            <person name="Yang R."/>
            <person name="Briner A.E."/>
            <person name="Felis G.E."/>
            <person name="de Vos W.M."/>
            <person name="Barrangou R."/>
            <person name="Klaenhammer T.R."/>
            <person name="Caufield P.W."/>
            <person name="Cui Y."/>
            <person name="Zhang H."/>
            <person name="O'Toole P.W."/>
        </authorList>
    </citation>
    <scope>NUCLEOTIDE SEQUENCE [LARGE SCALE GENOMIC DNA]</scope>
    <source>
        <strain evidence="1 2">DSM 13238</strain>
    </source>
</reference>
<dbReference type="AlphaFoldDB" id="A0A0R1PSU5"/>
<name>A0A0R1PSU5_9LACO</name>
<dbReference type="OrthoDB" id="2223833at2"/>
<gene>
    <name evidence="1" type="ORF">FD33_GL002360</name>
</gene>
<dbReference type="PATRIC" id="fig|1122151.5.peg.2438"/>
<keyword evidence="2" id="KW-1185">Reference proteome</keyword>
<accession>A0A0R1PSU5</accession>
<evidence type="ECO:0000313" key="2">
    <source>
        <dbReference type="Proteomes" id="UP000051908"/>
    </source>
</evidence>
<dbReference type="EMBL" id="AZES01000004">
    <property type="protein sequence ID" value="KRL32586.1"/>
    <property type="molecule type" value="Genomic_DNA"/>
</dbReference>
<dbReference type="InterPro" id="IPR011067">
    <property type="entry name" value="Plasmid_toxin/cell-grow_inhib"/>
</dbReference>
<sequence length="115" mass="13473">MNRKTTKSDDILVLYVSFVDSNGGKKRPVLVVETTDDAFTFFSLTTQYDKKSDKIKKQYYKIKKWKKAGLLKQTYVDIGKIREISFKSKIDFYKIGELTIDDITGLSEFIEKFYQ</sequence>
<evidence type="ECO:0008006" key="3">
    <source>
        <dbReference type="Google" id="ProtNLM"/>
    </source>
</evidence>
<evidence type="ECO:0000313" key="1">
    <source>
        <dbReference type="EMBL" id="KRL32586.1"/>
    </source>
</evidence>
<dbReference type="Gene3D" id="2.30.30.110">
    <property type="match status" value="1"/>
</dbReference>